<dbReference type="Gene3D" id="2.60.120.330">
    <property type="entry name" value="B-lactam Antibiotic, Isopenicillin N Synthase, Chain"/>
    <property type="match status" value="3"/>
</dbReference>
<dbReference type="EnsemblPlants" id="evm.model.04.274">
    <property type="protein sequence ID" value="cds.evm.model.04.274"/>
    <property type="gene ID" value="evm.TU.04.274"/>
</dbReference>
<evidence type="ECO:0000256" key="2">
    <source>
        <dbReference type="ARBA" id="ARBA00022723"/>
    </source>
</evidence>
<reference evidence="8" key="1">
    <citation type="submission" date="2018-11" db="EMBL/GenBank/DDBJ databases">
        <authorList>
            <person name="Grassa J C."/>
        </authorList>
    </citation>
    <scope>NUCLEOTIDE SEQUENCE [LARGE SCALE GENOMIC DNA]</scope>
</reference>
<accession>A0A803PGX0</accession>
<feature type="domain" description="Fe2OG dioxygenase" evidence="7">
    <location>
        <begin position="307"/>
        <end position="407"/>
    </location>
</feature>
<evidence type="ECO:0000256" key="4">
    <source>
        <dbReference type="ARBA" id="ARBA00023004"/>
    </source>
</evidence>
<dbReference type="PROSITE" id="PS50030">
    <property type="entry name" value="UBA"/>
    <property type="match status" value="1"/>
</dbReference>
<dbReference type="Pfam" id="PF24932">
    <property type="entry name" value="UBA_NBR1_C"/>
    <property type="match status" value="1"/>
</dbReference>
<dbReference type="PROSITE" id="PS51471">
    <property type="entry name" value="FE2OG_OXY"/>
    <property type="match status" value="1"/>
</dbReference>
<dbReference type="InterPro" id="IPR005123">
    <property type="entry name" value="Oxoglu/Fe-dep_dioxygenase_dom"/>
</dbReference>
<evidence type="ECO:0000313" key="9">
    <source>
        <dbReference type="Proteomes" id="UP000596661"/>
    </source>
</evidence>
<dbReference type="Gramene" id="evm.model.04.274">
    <property type="protein sequence ID" value="cds.evm.model.04.274"/>
    <property type="gene ID" value="evm.TU.04.274"/>
</dbReference>
<dbReference type="InterPro" id="IPR044861">
    <property type="entry name" value="IPNS-like_FE2OG_OXY"/>
</dbReference>
<proteinExistence type="inferred from homology"/>
<protein>
    <submittedName>
        <fullName evidence="8">Uncharacterized protein</fullName>
    </submittedName>
</protein>
<evidence type="ECO:0000256" key="3">
    <source>
        <dbReference type="ARBA" id="ARBA00022896"/>
    </source>
</evidence>
<dbReference type="Pfam" id="PF03171">
    <property type="entry name" value="2OG-FeII_Oxy"/>
    <property type="match status" value="2"/>
</dbReference>
<keyword evidence="4 5" id="KW-0408">Iron</keyword>
<dbReference type="InterPro" id="IPR015940">
    <property type="entry name" value="UBA"/>
</dbReference>
<feature type="domain" description="UBA" evidence="6">
    <location>
        <begin position="101"/>
        <end position="143"/>
    </location>
</feature>
<keyword evidence="9" id="KW-1185">Reference proteome</keyword>
<dbReference type="InterPro" id="IPR027443">
    <property type="entry name" value="IPNS-like_sf"/>
</dbReference>
<dbReference type="Pfam" id="PF14226">
    <property type="entry name" value="DIOX_N"/>
    <property type="match status" value="1"/>
</dbReference>
<dbReference type="InterPro" id="IPR056893">
    <property type="entry name" value="UBA_Nbr1_C"/>
</dbReference>
<name>A0A803PGX0_CANSA</name>
<evidence type="ECO:0000259" key="6">
    <source>
        <dbReference type="PROSITE" id="PS50030"/>
    </source>
</evidence>
<organism evidence="8 9">
    <name type="scientific">Cannabis sativa</name>
    <name type="common">Hemp</name>
    <name type="synonym">Marijuana</name>
    <dbReference type="NCBI Taxonomy" id="3483"/>
    <lineage>
        <taxon>Eukaryota</taxon>
        <taxon>Viridiplantae</taxon>
        <taxon>Streptophyta</taxon>
        <taxon>Embryophyta</taxon>
        <taxon>Tracheophyta</taxon>
        <taxon>Spermatophyta</taxon>
        <taxon>Magnoliopsida</taxon>
        <taxon>eudicotyledons</taxon>
        <taxon>Gunneridae</taxon>
        <taxon>Pentapetalae</taxon>
        <taxon>rosids</taxon>
        <taxon>fabids</taxon>
        <taxon>Rosales</taxon>
        <taxon>Cannabaceae</taxon>
        <taxon>Cannabis</taxon>
    </lineage>
</organism>
<reference evidence="8" key="2">
    <citation type="submission" date="2021-03" db="UniProtKB">
        <authorList>
            <consortium name="EnsemblPlants"/>
        </authorList>
    </citation>
    <scope>IDENTIFICATION</scope>
</reference>
<dbReference type="GO" id="GO:0016491">
    <property type="term" value="F:oxidoreductase activity"/>
    <property type="evidence" value="ECO:0007669"/>
    <property type="project" value="UniProtKB-KW"/>
</dbReference>
<dbReference type="EMBL" id="UZAU01000358">
    <property type="status" value="NOT_ANNOTATED_CDS"/>
    <property type="molecule type" value="Genomic_DNA"/>
</dbReference>
<keyword evidence="5" id="KW-0560">Oxidoreductase</keyword>
<dbReference type="AlphaFoldDB" id="A0A803PGX0"/>
<dbReference type="Proteomes" id="UP000596661">
    <property type="component" value="Chromosome 4"/>
</dbReference>
<evidence type="ECO:0000256" key="1">
    <source>
        <dbReference type="ARBA" id="ARBA00008056"/>
    </source>
</evidence>
<keyword evidence="3" id="KW-0847">Vitamin C</keyword>
<evidence type="ECO:0000256" key="5">
    <source>
        <dbReference type="RuleBase" id="RU003682"/>
    </source>
</evidence>
<dbReference type="SMART" id="SM00165">
    <property type="entry name" value="UBA"/>
    <property type="match status" value="1"/>
</dbReference>
<dbReference type="Gene3D" id="1.10.8.10">
    <property type="entry name" value="DNA helicase RuvA subunit, C-terminal domain"/>
    <property type="match status" value="1"/>
</dbReference>
<evidence type="ECO:0000259" key="7">
    <source>
        <dbReference type="PROSITE" id="PS51471"/>
    </source>
</evidence>
<dbReference type="SUPFAM" id="SSF51197">
    <property type="entry name" value="Clavaminate synthase-like"/>
    <property type="match status" value="2"/>
</dbReference>
<dbReference type="InterPro" id="IPR050295">
    <property type="entry name" value="Plant_2OG-oxidoreductases"/>
</dbReference>
<dbReference type="PANTHER" id="PTHR47991">
    <property type="entry name" value="OXOGLUTARATE/IRON-DEPENDENT DIOXYGENASE"/>
    <property type="match status" value="1"/>
</dbReference>
<evidence type="ECO:0000313" key="8">
    <source>
        <dbReference type="EnsemblPlants" id="cds.evm.model.04.274"/>
    </source>
</evidence>
<comment type="similarity">
    <text evidence="1 5">Belongs to the iron/ascorbate-dependent oxidoreductase family.</text>
</comment>
<dbReference type="GO" id="GO:0046872">
    <property type="term" value="F:metal ion binding"/>
    <property type="evidence" value="ECO:0007669"/>
    <property type="project" value="UniProtKB-KW"/>
</dbReference>
<dbReference type="InterPro" id="IPR026992">
    <property type="entry name" value="DIOX_N"/>
</dbReference>
<sequence>MNNVSSCDKIDEDVDQCVESCHKVFSSEENPSSSMTSEEMDKILREKAKDLIVEEKVDLMGKLLYHEVMAKKIDGGDDEPDTGNSVEIDDGKFLISDDNIKKDEEAILNKVVEMGFSLNNLTEEILKVNDYNLEHSMEYLLSGLQVIKDGNWVDVKPIPDSFVINLGDQLQKIMESFQMAKDNTPLSLTQNFILPESNRPQLSKVSTLDSIPIIDLSTPSQFLLDKITQACEEYGFFHIINHGVPQNLCKRMLTAISDLFKLPHQERETFVEYAKEINKLMGTLFGLISQSLGLEKNCLQRKLGEKPRLKAQANFYPPCPDPELTLGLSVHTDLPALTVLMQSDEVSGLQVIKDGKWIDVKPVPHSFVINLGDQLQVLSNGRYKSVHHRAVTNKMLGRISVAMFYGPNINTWIGPIEELVDEEHPAVYRRYKFSEFLDEFARQEGTRRRVKEAFQISYDHGICSSSTP</sequence>
<keyword evidence="2 5" id="KW-0479">Metal-binding</keyword>
<dbReference type="GO" id="GO:0031418">
    <property type="term" value="F:L-ascorbic acid binding"/>
    <property type="evidence" value="ECO:0007669"/>
    <property type="project" value="UniProtKB-KW"/>
</dbReference>